<dbReference type="PANTHER" id="PTHR46008:SF2">
    <property type="entry name" value="LEAF RUST 10 DISEASE-RESISTANCE LOCUS RECEPTOR-LIKE PROTEIN KINASE-LIKE 1.4"/>
    <property type="match status" value="1"/>
</dbReference>
<protein>
    <recommendedName>
        <fullName evidence="6">Cyclotide</fullName>
    </recommendedName>
</protein>
<reference evidence="4 5" key="1">
    <citation type="submission" date="2024-01" db="EMBL/GenBank/DDBJ databases">
        <title>The genomes of 5 underutilized Papilionoideae crops provide insights into root nodulation and disease resistance.</title>
        <authorList>
            <person name="Yuan L."/>
        </authorList>
    </citation>
    <scope>NUCLEOTIDE SEQUENCE [LARGE SCALE GENOMIC DNA]</scope>
    <source>
        <strain evidence="4">LY-2023</strain>
        <tissue evidence="4">Leaf</tissue>
    </source>
</reference>
<feature type="chain" id="PRO_5042836849" description="Cyclotide" evidence="3">
    <location>
        <begin position="22"/>
        <end position="367"/>
    </location>
</feature>
<comment type="caution">
    <text evidence="4">The sequence shown here is derived from an EMBL/GenBank/DDBJ whole genome shotgun (WGS) entry which is preliminary data.</text>
</comment>
<proteinExistence type="predicted"/>
<organism evidence="4 5">
    <name type="scientific">Clitoria ternatea</name>
    <name type="common">Butterfly pea</name>
    <dbReference type="NCBI Taxonomy" id="43366"/>
    <lineage>
        <taxon>Eukaryota</taxon>
        <taxon>Viridiplantae</taxon>
        <taxon>Streptophyta</taxon>
        <taxon>Embryophyta</taxon>
        <taxon>Tracheophyta</taxon>
        <taxon>Spermatophyta</taxon>
        <taxon>Magnoliopsida</taxon>
        <taxon>eudicotyledons</taxon>
        <taxon>Gunneridae</taxon>
        <taxon>Pentapetalae</taxon>
        <taxon>rosids</taxon>
        <taxon>fabids</taxon>
        <taxon>Fabales</taxon>
        <taxon>Fabaceae</taxon>
        <taxon>Papilionoideae</taxon>
        <taxon>50 kb inversion clade</taxon>
        <taxon>NPAAA clade</taxon>
        <taxon>indigoferoid/millettioid clade</taxon>
        <taxon>Phaseoleae</taxon>
        <taxon>Clitoria</taxon>
    </lineage>
</organism>
<evidence type="ECO:0000256" key="3">
    <source>
        <dbReference type="SAM" id="SignalP"/>
    </source>
</evidence>
<keyword evidence="5" id="KW-1185">Reference proteome</keyword>
<dbReference type="PANTHER" id="PTHR46008">
    <property type="entry name" value="LEAF RUST 10 DISEASE-RESISTANCE LOCUS RECEPTOR-LIKE PROTEIN KINASE-LIKE 1.4"/>
    <property type="match status" value="1"/>
</dbReference>
<evidence type="ECO:0000313" key="4">
    <source>
        <dbReference type="EMBL" id="KAK7280448.1"/>
    </source>
</evidence>
<evidence type="ECO:0000256" key="2">
    <source>
        <dbReference type="ARBA" id="ARBA00022840"/>
    </source>
</evidence>
<accession>A0AAN9IGX6</accession>
<keyword evidence="2" id="KW-0067">ATP-binding</keyword>
<gene>
    <name evidence="4" type="ORF">RJT34_25512</name>
</gene>
<evidence type="ECO:0000313" key="5">
    <source>
        <dbReference type="Proteomes" id="UP001359559"/>
    </source>
</evidence>
<dbReference type="EMBL" id="JAYKXN010000006">
    <property type="protein sequence ID" value="KAK7280448.1"/>
    <property type="molecule type" value="Genomic_DNA"/>
</dbReference>
<dbReference type="AlphaFoldDB" id="A0AAN9IGX6"/>
<keyword evidence="3" id="KW-0732">Signal</keyword>
<dbReference type="GO" id="GO:0005524">
    <property type="term" value="F:ATP binding"/>
    <property type="evidence" value="ECO:0007669"/>
    <property type="project" value="UniProtKB-KW"/>
</dbReference>
<dbReference type="GO" id="GO:0016301">
    <property type="term" value="F:kinase activity"/>
    <property type="evidence" value="ECO:0007669"/>
    <property type="project" value="TreeGrafter"/>
</dbReference>
<evidence type="ECO:0000256" key="1">
    <source>
        <dbReference type="ARBA" id="ARBA00022741"/>
    </source>
</evidence>
<evidence type="ECO:0008006" key="6">
    <source>
        <dbReference type="Google" id="ProtNLM"/>
    </source>
</evidence>
<keyword evidence="1" id="KW-0547">Nucleotide-binding</keyword>
<sequence>MTPVNEIMLVLFSHFILLVLADAYNDNSNGECPASFKCGYLHDISFPFTKTERQDCGLLPIQNCDADTYTPKMIQLQNTGKWFKVLRVGQSPPNFQFRDDTLYKNLESQSCEAFSNNYTLPTPTSFHFAAFRIKFTATLFRCNHTLHVPIPPNTTVYSPTKCPHYDLYYSPFFLSDDADAPYLKACTKVRLPIKDVPDAKDPFTFITADIYTEVKLTDECQICHYDQRGKCGLDGMDRFCCVNGILQKHNQPSCTAHALSLLSSPMSSYTELYSSTDVPSLTTTTIRKKRSSNAKLAIAEDGKNCPSSFTCGFLDEIKFPFTDTQHPHCGLLAISGCNGSDPYAPKSVQLSHSFNFYSLPFAIVLKD</sequence>
<name>A0AAN9IGX6_CLITE</name>
<feature type="signal peptide" evidence="3">
    <location>
        <begin position="1"/>
        <end position="21"/>
    </location>
</feature>
<dbReference type="Proteomes" id="UP001359559">
    <property type="component" value="Unassembled WGS sequence"/>
</dbReference>